<dbReference type="Proteomes" id="UP000663887">
    <property type="component" value="Unassembled WGS sequence"/>
</dbReference>
<proteinExistence type="predicted"/>
<evidence type="ECO:0000313" key="5">
    <source>
        <dbReference type="Proteomes" id="UP000663887"/>
    </source>
</evidence>
<dbReference type="Proteomes" id="UP000663856">
    <property type="component" value="Unassembled WGS sequence"/>
</dbReference>
<evidence type="ECO:0000313" key="2">
    <source>
        <dbReference type="EMBL" id="CAF2057696.1"/>
    </source>
</evidence>
<comment type="caution">
    <text evidence="3">The sequence shown here is derived from an EMBL/GenBank/DDBJ whole genome shotgun (WGS) entry which is preliminary data.</text>
</comment>
<protein>
    <submittedName>
        <fullName evidence="3">Uncharacterized protein</fullName>
    </submittedName>
</protein>
<dbReference type="EMBL" id="CAJNRG010005683">
    <property type="protein sequence ID" value="CAF2079791.1"/>
    <property type="molecule type" value="Genomic_DNA"/>
</dbReference>
<dbReference type="Proteomes" id="UP000663842">
    <property type="component" value="Unassembled WGS sequence"/>
</dbReference>
<dbReference type="EMBL" id="CAJNRF010004232">
    <property type="protein sequence ID" value="CAF2057696.1"/>
    <property type="molecule type" value="Genomic_DNA"/>
</dbReference>
<evidence type="ECO:0000256" key="1">
    <source>
        <dbReference type="SAM" id="Coils"/>
    </source>
</evidence>
<reference evidence="3" key="1">
    <citation type="submission" date="2021-02" db="EMBL/GenBank/DDBJ databases">
        <authorList>
            <person name="Nowell W R."/>
        </authorList>
    </citation>
    <scope>NUCLEOTIDE SEQUENCE</scope>
</reference>
<evidence type="ECO:0000313" key="3">
    <source>
        <dbReference type="EMBL" id="CAF2079791.1"/>
    </source>
</evidence>
<dbReference type="AlphaFoldDB" id="A0A816RTQ3"/>
<name>A0A816RTQ3_9BILA</name>
<feature type="coiled-coil region" evidence="1">
    <location>
        <begin position="127"/>
        <end position="154"/>
    </location>
</feature>
<accession>A0A816RTQ3</accession>
<evidence type="ECO:0000313" key="4">
    <source>
        <dbReference type="EMBL" id="CAF4228400.1"/>
    </source>
</evidence>
<dbReference type="EMBL" id="CAJOBF010007274">
    <property type="protein sequence ID" value="CAF4228400.1"/>
    <property type="molecule type" value="Genomic_DNA"/>
</dbReference>
<sequence>MQELIESLMIENNVNVTPRYNEFIRKIRWVNVIFNWFTEKPKETGESGINVMVDRTNSSDRIFLLQRISRCSVDLPIGAMILEPLSNKSWFAMSHKAIDNHGTLDEQNYQSNAVANFRKIMSDVNAVELYDDDAEKLIKEMTDIETKVEDESDEEY</sequence>
<organism evidence="3 5">
    <name type="scientific">Rotaria magnacalcarata</name>
    <dbReference type="NCBI Taxonomy" id="392030"/>
    <lineage>
        <taxon>Eukaryota</taxon>
        <taxon>Metazoa</taxon>
        <taxon>Spiralia</taxon>
        <taxon>Gnathifera</taxon>
        <taxon>Rotifera</taxon>
        <taxon>Eurotatoria</taxon>
        <taxon>Bdelloidea</taxon>
        <taxon>Philodinida</taxon>
        <taxon>Philodinidae</taxon>
        <taxon>Rotaria</taxon>
    </lineage>
</organism>
<keyword evidence="1" id="KW-0175">Coiled coil</keyword>
<gene>
    <name evidence="4" type="ORF">UXM345_LOCUS29498</name>
    <name evidence="2" type="ORF">WKI299_LOCUS11489</name>
    <name evidence="3" type="ORF">XDN619_LOCUS14397</name>
</gene>